<evidence type="ECO:0000313" key="2">
    <source>
        <dbReference type="EMBL" id="GGF82574.1"/>
    </source>
</evidence>
<reference evidence="2" key="2">
    <citation type="submission" date="2020-09" db="EMBL/GenBank/DDBJ databases">
        <authorList>
            <person name="Sun Q."/>
            <person name="Zhou Y."/>
        </authorList>
    </citation>
    <scope>NUCLEOTIDE SEQUENCE</scope>
    <source>
        <strain evidence="2">CGMCC 1.12726</strain>
    </source>
</reference>
<evidence type="ECO:0000313" key="3">
    <source>
        <dbReference type="Proteomes" id="UP000632858"/>
    </source>
</evidence>
<sequence>MHRFVRASFTALVLLAANFFGMPSAWAQANAAKVERLTDLVVELMPIGSIFEELAKADPQWPLRSDRNAMSAGQHSCLRGELSRAGYRRMKRVDVAGYAAANPSRLDADIRVLEGGSAWLMNRLVLAGAEAERTGVPADEQAILSAASIEQVGSFMSLMQSPDYAGLRRVAGLGNALDTNKSQEENEAAGEQIGADLATQAIFKAMSTCKIPASALFAD</sequence>
<evidence type="ECO:0000256" key="1">
    <source>
        <dbReference type="SAM" id="SignalP"/>
    </source>
</evidence>
<dbReference type="Proteomes" id="UP000632858">
    <property type="component" value="Unassembled WGS sequence"/>
</dbReference>
<comment type="caution">
    <text evidence="2">The sequence shown here is derived from an EMBL/GenBank/DDBJ whole genome shotgun (WGS) entry which is preliminary data.</text>
</comment>
<organism evidence="2 3">
    <name type="scientific">Arenimonas maotaiensis</name>
    <dbReference type="NCBI Taxonomy" id="1446479"/>
    <lineage>
        <taxon>Bacteria</taxon>
        <taxon>Pseudomonadati</taxon>
        <taxon>Pseudomonadota</taxon>
        <taxon>Gammaproteobacteria</taxon>
        <taxon>Lysobacterales</taxon>
        <taxon>Lysobacteraceae</taxon>
        <taxon>Arenimonas</taxon>
    </lineage>
</organism>
<keyword evidence="1" id="KW-0732">Signal</keyword>
<keyword evidence="3" id="KW-1185">Reference proteome</keyword>
<feature type="signal peptide" evidence="1">
    <location>
        <begin position="1"/>
        <end position="27"/>
    </location>
</feature>
<reference evidence="2" key="1">
    <citation type="journal article" date="2014" name="Int. J. Syst. Evol. Microbiol.">
        <title>Complete genome sequence of Corynebacterium casei LMG S-19264T (=DSM 44701T), isolated from a smear-ripened cheese.</title>
        <authorList>
            <consortium name="US DOE Joint Genome Institute (JGI-PGF)"/>
            <person name="Walter F."/>
            <person name="Albersmeier A."/>
            <person name="Kalinowski J."/>
            <person name="Ruckert C."/>
        </authorList>
    </citation>
    <scope>NUCLEOTIDE SEQUENCE</scope>
    <source>
        <strain evidence="2">CGMCC 1.12726</strain>
    </source>
</reference>
<feature type="chain" id="PRO_5038047389" evidence="1">
    <location>
        <begin position="28"/>
        <end position="219"/>
    </location>
</feature>
<dbReference type="RefSeq" id="WP_188446572.1">
    <property type="nucleotide sequence ID" value="NZ_BMFO01000001.1"/>
</dbReference>
<proteinExistence type="predicted"/>
<name>A0A917CC47_9GAMM</name>
<dbReference type="AlphaFoldDB" id="A0A917CC47"/>
<protein>
    <submittedName>
        <fullName evidence="2">Uncharacterized protein</fullName>
    </submittedName>
</protein>
<gene>
    <name evidence="2" type="ORF">GCM10010960_00810</name>
</gene>
<accession>A0A917CC47</accession>
<dbReference type="EMBL" id="BMFO01000001">
    <property type="protein sequence ID" value="GGF82574.1"/>
    <property type="molecule type" value="Genomic_DNA"/>
</dbReference>